<evidence type="ECO:0000256" key="1">
    <source>
        <dbReference type="SAM" id="MobiDB-lite"/>
    </source>
</evidence>
<dbReference type="PANTHER" id="PTHR31008">
    <property type="entry name" value="COP1-INTERACTING PROTEIN-RELATED"/>
    <property type="match status" value="1"/>
</dbReference>
<accession>A0A833Y6V5</accession>
<protein>
    <recommendedName>
        <fullName evidence="4">COP1-interacting protein 7</fullName>
    </recommendedName>
</protein>
<reference evidence="2" key="1">
    <citation type="submission" date="2015-10" db="EMBL/GenBank/DDBJ databases">
        <authorList>
            <person name="Martinez-Garcia P.J."/>
            <person name="Crepeau M.W."/>
            <person name="Puiu D."/>
            <person name="Gonzalez-Ibeas D."/>
            <person name="Whalen J."/>
            <person name="Stevens K."/>
            <person name="Paul R."/>
            <person name="Butterfield T."/>
            <person name="Britton M."/>
            <person name="Reagan R."/>
            <person name="Chakraborty S."/>
            <person name="Walawage S.L."/>
            <person name="Vasquez-Gross H.A."/>
            <person name="Cardeno C."/>
            <person name="Famula R."/>
            <person name="Pratt K."/>
            <person name="Kuruganti S."/>
            <person name="Aradhya M.K."/>
            <person name="Leslie C.A."/>
            <person name="Dandekar A.M."/>
            <person name="Salzberg S.L."/>
            <person name="Wegrzyn J.L."/>
            <person name="Langley C.H."/>
            <person name="Neale D.B."/>
        </authorList>
    </citation>
    <scope>NUCLEOTIDE SEQUENCE</scope>
    <source>
        <tissue evidence="2">Leaves</tissue>
    </source>
</reference>
<evidence type="ECO:0000313" key="3">
    <source>
        <dbReference type="Proteomes" id="UP000619265"/>
    </source>
</evidence>
<dbReference type="PANTHER" id="PTHR31008:SF4">
    <property type="entry name" value="COP1-INTERACTING PROTEIN 7"/>
    <property type="match status" value="1"/>
</dbReference>
<feature type="region of interest" description="Disordered" evidence="1">
    <location>
        <begin position="114"/>
        <end position="145"/>
    </location>
</feature>
<organism evidence="2 3">
    <name type="scientific">Juglans regia</name>
    <name type="common">English walnut</name>
    <dbReference type="NCBI Taxonomy" id="51240"/>
    <lineage>
        <taxon>Eukaryota</taxon>
        <taxon>Viridiplantae</taxon>
        <taxon>Streptophyta</taxon>
        <taxon>Embryophyta</taxon>
        <taxon>Tracheophyta</taxon>
        <taxon>Spermatophyta</taxon>
        <taxon>Magnoliopsida</taxon>
        <taxon>eudicotyledons</taxon>
        <taxon>Gunneridae</taxon>
        <taxon>Pentapetalae</taxon>
        <taxon>rosids</taxon>
        <taxon>fabids</taxon>
        <taxon>Fagales</taxon>
        <taxon>Juglandaceae</taxon>
        <taxon>Juglans</taxon>
    </lineage>
</organism>
<name>A0A833Y6V5_JUGRE</name>
<proteinExistence type="predicted"/>
<gene>
    <name evidence="2" type="ORF">F2P56_005250</name>
</gene>
<dbReference type="AlphaFoldDB" id="A0A833Y6V5"/>
<comment type="caution">
    <text evidence="2">The sequence shown here is derived from an EMBL/GenBank/DDBJ whole genome shotgun (WGS) entry which is preliminary data.</text>
</comment>
<dbReference type="Gramene" id="Jr02_22400_p1">
    <property type="protein sequence ID" value="cds.Jr02_22400_p1"/>
    <property type="gene ID" value="Jr02_22400"/>
</dbReference>
<evidence type="ECO:0000313" key="2">
    <source>
        <dbReference type="EMBL" id="KAF5478711.1"/>
    </source>
</evidence>
<evidence type="ECO:0008006" key="4">
    <source>
        <dbReference type="Google" id="ProtNLM"/>
    </source>
</evidence>
<reference evidence="2" key="2">
    <citation type="submission" date="2020-03" db="EMBL/GenBank/DDBJ databases">
        <title>Walnut 2.0.</title>
        <authorList>
            <person name="Marrano A."/>
            <person name="Britton M."/>
            <person name="Zimin A.V."/>
            <person name="Zaini P.A."/>
            <person name="Workman R."/>
            <person name="Puiu D."/>
            <person name="Bianco L."/>
            <person name="Allen B.J."/>
            <person name="Troggio M."/>
            <person name="Leslie C.A."/>
            <person name="Timp W."/>
            <person name="Dendekar A."/>
            <person name="Salzberg S.L."/>
            <person name="Neale D.B."/>
        </authorList>
    </citation>
    <scope>NUCLEOTIDE SEQUENCE</scope>
    <source>
        <tissue evidence="2">Leaves</tissue>
    </source>
</reference>
<sequence>MDSTTLLDHVLFQLTPTRTRCDLVIFAGGLGENLASGLLEPFVLHLKCAKDQISRGGYSITLRPAGSRAPWFTKATLQRFVRFVSTPEVLERFVTIEREIVQIENSIQSCDSIEADGNGSATDRKKSNASSDSKGESSGKGNGVAEENSKIRLQRVLETRKAVLRKEQAMAYARALVTGYELDYIEDLISFADAFGASRLRYGGVSRSKIL</sequence>
<dbReference type="EMBL" id="LIHL02000002">
    <property type="protein sequence ID" value="KAF5478711.1"/>
    <property type="molecule type" value="Genomic_DNA"/>
</dbReference>
<dbReference type="Proteomes" id="UP000619265">
    <property type="component" value="Unassembled WGS sequence"/>
</dbReference>